<feature type="region of interest" description="Disordered" evidence="1">
    <location>
        <begin position="526"/>
        <end position="556"/>
    </location>
</feature>
<dbReference type="GO" id="GO:0005634">
    <property type="term" value="C:nucleus"/>
    <property type="evidence" value="ECO:0007669"/>
    <property type="project" value="TreeGrafter"/>
</dbReference>
<protein>
    <recommendedName>
        <fullName evidence="2">SprT-like domain-containing protein</fullName>
    </recommendedName>
</protein>
<comment type="caution">
    <text evidence="3">The sequence shown here is derived from an EMBL/GenBank/DDBJ whole genome shotgun (WGS) entry which is preliminary data.</text>
</comment>
<dbReference type="STRING" id="109895.A0A507DZ60"/>
<evidence type="ECO:0000259" key="2">
    <source>
        <dbReference type="SMART" id="SM00731"/>
    </source>
</evidence>
<dbReference type="AlphaFoldDB" id="A0A507DZ60"/>
<evidence type="ECO:0000313" key="4">
    <source>
        <dbReference type="Proteomes" id="UP000318582"/>
    </source>
</evidence>
<feature type="compositionally biased region" description="Polar residues" evidence="1">
    <location>
        <begin position="74"/>
        <end position="89"/>
    </location>
</feature>
<feature type="compositionally biased region" description="Polar residues" evidence="1">
    <location>
        <begin position="100"/>
        <end position="118"/>
    </location>
</feature>
<gene>
    <name evidence="3" type="ORF">PhCBS80983_g04355</name>
</gene>
<feature type="region of interest" description="Disordered" evidence="1">
    <location>
        <begin position="327"/>
        <end position="369"/>
    </location>
</feature>
<feature type="compositionally biased region" description="Basic and acidic residues" evidence="1">
    <location>
        <begin position="132"/>
        <end position="147"/>
    </location>
</feature>
<dbReference type="Proteomes" id="UP000318582">
    <property type="component" value="Unassembled WGS sequence"/>
</dbReference>
<keyword evidence="4" id="KW-1185">Reference proteome</keyword>
<feature type="compositionally biased region" description="Polar residues" evidence="1">
    <location>
        <begin position="469"/>
        <end position="486"/>
    </location>
</feature>
<feature type="region of interest" description="Disordered" evidence="1">
    <location>
        <begin position="612"/>
        <end position="639"/>
    </location>
</feature>
<name>A0A507DZ60_9FUNG</name>
<feature type="region of interest" description="Disordered" evidence="1">
    <location>
        <begin position="74"/>
        <end position="150"/>
    </location>
</feature>
<feature type="compositionally biased region" description="Acidic residues" evidence="1">
    <location>
        <begin position="626"/>
        <end position="638"/>
    </location>
</feature>
<dbReference type="PANTHER" id="PTHR23099">
    <property type="entry name" value="TRANSCRIPTIONAL REGULATOR"/>
    <property type="match status" value="1"/>
</dbReference>
<organism evidence="3 4">
    <name type="scientific">Powellomyces hirtus</name>
    <dbReference type="NCBI Taxonomy" id="109895"/>
    <lineage>
        <taxon>Eukaryota</taxon>
        <taxon>Fungi</taxon>
        <taxon>Fungi incertae sedis</taxon>
        <taxon>Chytridiomycota</taxon>
        <taxon>Chytridiomycota incertae sedis</taxon>
        <taxon>Chytridiomycetes</taxon>
        <taxon>Spizellomycetales</taxon>
        <taxon>Powellomycetaceae</taxon>
        <taxon>Powellomyces</taxon>
    </lineage>
</organism>
<dbReference type="PANTHER" id="PTHR23099:SF0">
    <property type="entry name" value="GERM CELL NUCLEAR ACIDIC PROTEIN"/>
    <property type="match status" value="1"/>
</dbReference>
<dbReference type="Pfam" id="PF10263">
    <property type="entry name" value="SprT-like"/>
    <property type="match status" value="1"/>
</dbReference>
<reference evidence="3 4" key="1">
    <citation type="journal article" date="2019" name="Sci. Rep.">
        <title>Comparative genomics of chytrid fungi reveal insights into the obligate biotrophic and pathogenic lifestyle of Synchytrium endobioticum.</title>
        <authorList>
            <person name="van de Vossenberg B.T.L.H."/>
            <person name="Warris S."/>
            <person name="Nguyen H.D.T."/>
            <person name="van Gent-Pelzer M.P.E."/>
            <person name="Joly D.L."/>
            <person name="van de Geest H.C."/>
            <person name="Bonants P.J.M."/>
            <person name="Smith D.S."/>
            <person name="Levesque C.A."/>
            <person name="van der Lee T.A.J."/>
        </authorList>
    </citation>
    <scope>NUCLEOTIDE SEQUENCE [LARGE SCALE GENOMIC DNA]</scope>
    <source>
        <strain evidence="3 4">CBS 809.83</strain>
    </source>
</reference>
<sequence>MTDIAIATLLRRVCPDRHWEHNINEGGIDAFLAQLEQDIEDRNNSNYPFEDPYHFLQPGFFDDLDLSDVSNDVRANSESEAGASETSFEASIEEDKNAPLQESSAETCPLQKTISKDSLSTKDIKNTNAPDHSFRLDEEGHGHETRGVRQSLSHYSKELDLQHSVKVENDADGDATEHMSVDRHFYIQARKYAGEGEGSEYELHMGQRGESSMSHINDDDSEYFSCSDNENSTCQTTLPGGVHTDLPCSDVDEDVSELASRMDESLIMNSAGDLEESANGSFNTLDAQHINPTSPSRLHAHVSAAVENSWCDDEMETLIPKGTKMYRTPSRLQHDSQEDSNYGHVTVRKKRGRRDPSNEPSDMFPAITPVSHAPYSRQFVLKTREDLPVSPSGSSTEPSFRRMSFQVIDETFLDISPIATAPNFSTRVDNQCGSPGYEHGNQSLSFERQFEQLGIADDRASGDLENDPFGNSQTSPSPHPTLSNPLSDAKLRGSAISVSLSDINLQAKPKSPSSSRLTVDLTGEEIDSHHENPILTGDDQGSFDPQNSPESPPSAKRSLFLTSKTVTSMSEEGWIQSTNAPASTSLVNRGLAVTPTEIKDGPVHVVVDDVTEPEPLLPMPSSPVEQNDEWEEESDDDSDRGLLVFEGTPTKPVPISVWEPSHTQTPARKPLSAFNTPSTPSIIAFARKRVMLANALYAEFNEKVFGSKLPADLEISWSRKLNTTAGRCFQERTFSKGAFTYTVRIELSAKVIDNVQKLRITLAHEMCHAAQWVINHTNKPAHGPIFKYWGQVVESVYPDIQTRACHSYEIAYKFTYICKRCEARYGRHSKSINTATHGCGGCRGPLILLGHDAEAANGGVGRLKKDGTPCKVNRYTVFMRENFARIKAENPDLQQRELMILVGKLFRADMNSASS</sequence>
<dbReference type="InterPro" id="IPR006640">
    <property type="entry name" value="SprT-like_domain"/>
</dbReference>
<feature type="region of interest" description="Disordered" evidence="1">
    <location>
        <begin position="459"/>
        <end position="488"/>
    </location>
</feature>
<evidence type="ECO:0000256" key="1">
    <source>
        <dbReference type="SAM" id="MobiDB-lite"/>
    </source>
</evidence>
<proteinExistence type="predicted"/>
<dbReference type="CDD" id="cd00084">
    <property type="entry name" value="HMG-box_SF"/>
    <property type="match status" value="1"/>
</dbReference>
<dbReference type="GO" id="GO:0006950">
    <property type="term" value="P:response to stress"/>
    <property type="evidence" value="ECO:0007669"/>
    <property type="project" value="UniProtKB-ARBA"/>
</dbReference>
<dbReference type="Pfam" id="PF17283">
    <property type="entry name" value="Zn_ribbon_SprT"/>
    <property type="match status" value="1"/>
</dbReference>
<feature type="region of interest" description="Disordered" evidence="1">
    <location>
        <begin position="654"/>
        <end position="673"/>
    </location>
</feature>
<dbReference type="EMBL" id="QEAQ01000068">
    <property type="protein sequence ID" value="TPX56672.1"/>
    <property type="molecule type" value="Genomic_DNA"/>
</dbReference>
<accession>A0A507DZ60</accession>
<feature type="region of interest" description="Disordered" evidence="1">
    <location>
        <begin position="382"/>
        <end position="401"/>
    </location>
</feature>
<evidence type="ECO:0000313" key="3">
    <source>
        <dbReference type="EMBL" id="TPX56672.1"/>
    </source>
</evidence>
<dbReference type="InterPro" id="IPR035240">
    <property type="entry name" value="SprT_Zn_ribbon"/>
</dbReference>
<dbReference type="SMART" id="SM00731">
    <property type="entry name" value="SprT"/>
    <property type="match status" value="1"/>
</dbReference>
<feature type="domain" description="SprT-like" evidence="2">
    <location>
        <begin position="690"/>
        <end position="849"/>
    </location>
</feature>